<dbReference type="Proteomes" id="UP001264980">
    <property type="component" value="Unassembled WGS sequence"/>
</dbReference>
<comment type="caution">
    <text evidence="2">The sequence shown here is derived from an EMBL/GenBank/DDBJ whole genome shotgun (WGS) entry which is preliminary data.</text>
</comment>
<evidence type="ECO:0000313" key="3">
    <source>
        <dbReference type="Proteomes" id="UP001264980"/>
    </source>
</evidence>
<feature type="transmembrane region" description="Helical" evidence="1">
    <location>
        <begin position="120"/>
        <end position="142"/>
    </location>
</feature>
<feature type="transmembrane region" description="Helical" evidence="1">
    <location>
        <begin position="43"/>
        <end position="66"/>
    </location>
</feature>
<name>A0ABU1R658_9BACT</name>
<feature type="transmembrane region" description="Helical" evidence="1">
    <location>
        <begin position="12"/>
        <end position="31"/>
    </location>
</feature>
<keyword evidence="1" id="KW-0472">Membrane</keyword>
<dbReference type="RefSeq" id="WP_309991477.1">
    <property type="nucleotide sequence ID" value="NZ_JAVDTI010000008.1"/>
</dbReference>
<sequence length="154" mass="16989">MHQALLILHSINRWLVLASLFYAIGTALSGLRSGRAFSGADNAVRHITATISHIQLLLGLSLYMISPVVKFDVADTVGTGLVSEHTFFRLIHIAFMAVAVVVVTIGSARAKRIQSDKEKFRTILVWFGVALLIVLAAIPWPFSPLAKRPYFRSF</sequence>
<keyword evidence="1" id="KW-0812">Transmembrane</keyword>
<keyword evidence="3" id="KW-1185">Reference proteome</keyword>
<accession>A0ABU1R658</accession>
<keyword evidence="1" id="KW-1133">Transmembrane helix</keyword>
<dbReference type="EMBL" id="JAVDTI010000008">
    <property type="protein sequence ID" value="MDR6808891.1"/>
    <property type="molecule type" value="Genomic_DNA"/>
</dbReference>
<protein>
    <submittedName>
        <fullName evidence="2">Small-conductance mechanosensitive channel</fullName>
    </submittedName>
</protein>
<feature type="transmembrane region" description="Helical" evidence="1">
    <location>
        <begin position="86"/>
        <end position="108"/>
    </location>
</feature>
<organism evidence="2 3">
    <name type="scientific">Dyadobacter fermentans</name>
    <dbReference type="NCBI Taxonomy" id="94254"/>
    <lineage>
        <taxon>Bacteria</taxon>
        <taxon>Pseudomonadati</taxon>
        <taxon>Bacteroidota</taxon>
        <taxon>Cytophagia</taxon>
        <taxon>Cytophagales</taxon>
        <taxon>Spirosomataceae</taxon>
        <taxon>Dyadobacter</taxon>
    </lineage>
</organism>
<gene>
    <name evidence="2" type="ORF">J2W84_005956</name>
</gene>
<evidence type="ECO:0000313" key="2">
    <source>
        <dbReference type="EMBL" id="MDR6808891.1"/>
    </source>
</evidence>
<evidence type="ECO:0000256" key="1">
    <source>
        <dbReference type="SAM" id="Phobius"/>
    </source>
</evidence>
<proteinExistence type="predicted"/>
<reference evidence="2 3" key="1">
    <citation type="submission" date="2023-07" db="EMBL/GenBank/DDBJ databases">
        <title>Sorghum-associated microbial communities from plants grown in Nebraska, USA.</title>
        <authorList>
            <person name="Schachtman D."/>
        </authorList>
    </citation>
    <scope>NUCLEOTIDE SEQUENCE [LARGE SCALE GENOMIC DNA]</scope>
    <source>
        <strain evidence="2 3">BE57</strain>
    </source>
</reference>